<evidence type="ECO:0000256" key="3">
    <source>
        <dbReference type="ARBA" id="ARBA00022737"/>
    </source>
</evidence>
<dbReference type="Gene3D" id="3.30.160.60">
    <property type="entry name" value="Classic Zinc Finger"/>
    <property type="match status" value="1"/>
</dbReference>
<dbReference type="SMART" id="SM00355">
    <property type="entry name" value="ZnF_C2H2"/>
    <property type="match status" value="2"/>
</dbReference>
<dbReference type="GO" id="GO:0005634">
    <property type="term" value="C:nucleus"/>
    <property type="evidence" value="ECO:0007669"/>
    <property type="project" value="UniProtKB-SubCell"/>
</dbReference>
<dbReference type="PROSITE" id="PS00028">
    <property type="entry name" value="ZINC_FINGER_C2H2_1"/>
    <property type="match status" value="2"/>
</dbReference>
<evidence type="ECO:0000313" key="11">
    <source>
        <dbReference type="EMBL" id="ODV59912.1"/>
    </source>
</evidence>
<evidence type="ECO:0000256" key="7">
    <source>
        <dbReference type="PROSITE-ProRule" id="PRU00042"/>
    </source>
</evidence>
<dbReference type="EMBL" id="KV454484">
    <property type="protein sequence ID" value="ODV59912.1"/>
    <property type="molecule type" value="Genomic_DNA"/>
</dbReference>
<evidence type="ECO:0000256" key="2">
    <source>
        <dbReference type="ARBA" id="ARBA00022723"/>
    </source>
</evidence>
<dbReference type="FunCoup" id="A0A1D2VEA2">
    <property type="interactions" value="25"/>
</dbReference>
<dbReference type="InterPro" id="IPR007219">
    <property type="entry name" value="XnlR_reg_dom"/>
</dbReference>
<dbReference type="AlphaFoldDB" id="A0A1D2VEA2"/>
<dbReference type="GO" id="GO:0008270">
    <property type="term" value="F:zinc ion binding"/>
    <property type="evidence" value="ECO:0007669"/>
    <property type="project" value="UniProtKB-KW"/>
</dbReference>
<evidence type="ECO:0000256" key="1">
    <source>
        <dbReference type="ARBA" id="ARBA00004123"/>
    </source>
</evidence>
<feature type="non-terminal residue" evidence="11">
    <location>
        <position position="1"/>
    </location>
</feature>
<feature type="domain" description="C2H2-type" evidence="10">
    <location>
        <begin position="41"/>
        <end position="70"/>
    </location>
</feature>
<keyword evidence="8" id="KW-0175">Coiled coil</keyword>
<dbReference type="GO" id="GO:0006351">
    <property type="term" value="P:DNA-templated transcription"/>
    <property type="evidence" value="ECO:0007669"/>
    <property type="project" value="InterPro"/>
</dbReference>
<feature type="non-terminal residue" evidence="11">
    <location>
        <position position="811"/>
    </location>
</feature>
<gene>
    <name evidence="11" type="ORF">ASCRUDRAFT_17362</name>
</gene>
<keyword evidence="4 7" id="KW-0863">Zinc-finger</keyword>
<protein>
    <recommendedName>
        <fullName evidence="10">C2H2-type domain-containing protein</fullName>
    </recommendedName>
</protein>
<keyword evidence="3" id="KW-0677">Repeat</keyword>
<dbReference type="InterPro" id="IPR036236">
    <property type="entry name" value="Znf_C2H2_sf"/>
</dbReference>
<keyword evidence="12" id="KW-1185">Reference proteome</keyword>
<dbReference type="GO" id="GO:0000785">
    <property type="term" value="C:chromatin"/>
    <property type="evidence" value="ECO:0007669"/>
    <property type="project" value="TreeGrafter"/>
</dbReference>
<name>A0A1D2VEA2_9ASCO</name>
<evidence type="ECO:0000256" key="6">
    <source>
        <dbReference type="ARBA" id="ARBA00023242"/>
    </source>
</evidence>
<evidence type="ECO:0000259" key="10">
    <source>
        <dbReference type="PROSITE" id="PS50157"/>
    </source>
</evidence>
<dbReference type="STRING" id="1344418.A0A1D2VEA2"/>
<dbReference type="SUPFAM" id="SSF57667">
    <property type="entry name" value="beta-beta-alpha zinc fingers"/>
    <property type="match status" value="1"/>
</dbReference>
<evidence type="ECO:0000256" key="9">
    <source>
        <dbReference type="SAM" id="MobiDB-lite"/>
    </source>
</evidence>
<dbReference type="PANTHER" id="PTHR40626">
    <property type="entry name" value="MIP31509P"/>
    <property type="match status" value="1"/>
</dbReference>
<dbReference type="InterPro" id="IPR013087">
    <property type="entry name" value="Znf_C2H2_type"/>
</dbReference>
<dbReference type="PROSITE" id="PS50157">
    <property type="entry name" value="ZINC_FINGER_C2H2_2"/>
    <property type="match status" value="2"/>
</dbReference>
<feature type="domain" description="C2H2-type" evidence="10">
    <location>
        <begin position="11"/>
        <end position="35"/>
    </location>
</feature>
<dbReference type="GO" id="GO:0000981">
    <property type="term" value="F:DNA-binding transcription factor activity, RNA polymerase II-specific"/>
    <property type="evidence" value="ECO:0007669"/>
    <property type="project" value="InterPro"/>
</dbReference>
<dbReference type="PANTHER" id="PTHR40626:SF11">
    <property type="entry name" value="ZINC FINGER PROTEIN YPR022C"/>
    <property type="match status" value="1"/>
</dbReference>
<dbReference type="GeneID" id="30963116"/>
<evidence type="ECO:0000256" key="8">
    <source>
        <dbReference type="SAM" id="Coils"/>
    </source>
</evidence>
<comment type="subcellular location">
    <subcellularLocation>
        <location evidence="1">Nucleus</location>
    </subcellularLocation>
</comment>
<dbReference type="GO" id="GO:0000978">
    <property type="term" value="F:RNA polymerase II cis-regulatory region sequence-specific DNA binding"/>
    <property type="evidence" value="ECO:0007669"/>
    <property type="project" value="InterPro"/>
</dbReference>
<dbReference type="OrthoDB" id="1405595at2759"/>
<evidence type="ECO:0000256" key="4">
    <source>
        <dbReference type="ARBA" id="ARBA00022771"/>
    </source>
</evidence>
<dbReference type="Pfam" id="PF04082">
    <property type="entry name" value="Fungal_trans"/>
    <property type="match status" value="1"/>
</dbReference>
<sequence length="811" mass="93406">KKRKKRPAGNFPCEYPGCEKTFTRSEHRSRHMLNHNPPVIYTCHWQNCSKTFVRNDLKVRHLKRHKERLKKEENQKNLEIESMKNKDSLYKGMGTINLNLNSTTNSLGNIHNTHNTHNTHTNNQNNINNLLKIDNDINFDIFDNINSFPFEFSPGTMTELFAFSPIFPSPSSQTLINQDLRNKFLKLIPPLEENPDFTIENLEKCLVSYWSLFHIYLPILHKPSFNTLDSSPLLVLSMIMVGAGYMRGVEAECANSSLNSSMTPGSIHGGQTTFVNAKVLADLICVPLRGLIFSHEDFSPPAELWVFQSLILLEIYEKFMTSRKLHERSYIHHGTLIQLLRRTRTLGGDPQKYELSSSTASEAEDEEDDDDRKRLKANELWKKWIEYESMNRAAFMAFYMDISHGIIFGHQPILSVHQIRICMPCSDEVWESSSHEINNNLNLNTDNDFGYNPEFLNTQLPPKFKNASFFMELGSIIKSKEIKSKSSFGMKVLMTGLLAILSQLQHDHLQFSLYKDSTVEIWKENLLKVLDHFIHDYVNGCCNSNTSTNITIGTSGSSFEPIIPKYYLSNDTRCKVPSYHLAHITMTTNHYDLVIYAGAPSRMNVKSKSINYDTVKKRIEIWCKNIKSKLSVLHAYLYLFEMLLKPQDVFNEGDYSYKPLEDPILQRVNAMAICILTIWAYNFTTEGIENKLYDEEDNLIVNSNNINGIEGLEDGYEYLRRIRNSLSNECGYSLHCTKPLDSKHFIHISKAQALCLDSVKDKKNMVGLLNLISNGFSQSNWELSKEFSKLLKNCAERSLGRHRVKCDFMYN</sequence>
<dbReference type="Proteomes" id="UP000095038">
    <property type="component" value="Unassembled WGS sequence"/>
</dbReference>
<evidence type="ECO:0000313" key="12">
    <source>
        <dbReference type="Proteomes" id="UP000095038"/>
    </source>
</evidence>
<keyword evidence="6" id="KW-0539">Nucleus</keyword>
<dbReference type="InterPro" id="IPR051059">
    <property type="entry name" value="VerF-like"/>
</dbReference>
<evidence type="ECO:0000256" key="5">
    <source>
        <dbReference type="ARBA" id="ARBA00022833"/>
    </source>
</evidence>
<organism evidence="11 12">
    <name type="scientific">Ascoidea rubescens DSM 1968</name>
    <dbReference type="NCBI Taxonomy" id="1344418"/>
    <lineage>
        <taxon>Eukaryota</taxon>
        <taxon>Fungi</taxon>
        <taxon>Dikarya</taxon>
        <taxon>Ascomycota</taxon>
        <taxon>Saccharomycotina</taxon>
        <taxon>Saccharomycetes</taxon>
        <taxon>Ascoideaceae</taxon>
        <taxon>Ascoidea</taxon>
    </lineage>
</organism>
<feature type="coiled-coil region" evidence="8">
    <location>
        <begin position="55"/>
        <end position="86"/>
    </location>
</feature>
<reference evidence="12" key="1">
    <citation type="submission" date="2016-05" db="EMBL/GenBank/DDBJ databases">
        <title>Comparative genomics of biotechnologically important yeasts.</title>
        <authorList>
            <consortium name="DOE Joint Genome Institute"/>
            <person name="Riley R."/>
            <person name="Haridas S."/>
            <person name="Wolfe K.H."/>
            <person name="Lopes M.R."/>
            <person name="Hittinger C.T."/>
            <person name="Goker M."/>
            <person name="Salamov A."/>
            <person name="Wisecaver J."/>
            <person name="Long T.M."/>
            <person name="Aerts A.L."/>
            <person name="Barry K."/>
            <person name="Choi C."/>
            <person name="Clum A."/>
            <person name="Coughlan A.Y."/>
            <person name="Deshpande S."/>
            <person name="Douglass A.P."/>
            <person name="Hanson S.J."/>
            <person name="Klenk H.-P."/>
            <person name="Labutti K."/>
            <person name="Lapidus A."/>
            <person name="Lindquist E."/>
            <person name="Lipzen A."/>
            <person name="Meier-Kolthoff J.P."/>
            <person name="Ohm R.A."/>
            <person name="Otillar R.P."/>
            <person name="Pangilinan J."/>
            <person name="Peng Y."/>
            <person name="Rokas A."/>
            <person name="Rosa C.A."/>
            <person name="Scheuner C."/>
            <person name="Sibirny A.A."/>
            <person name="Slot J.C."/>
            <person name="Stielow J.B."/>
            <person name="Sun H."/>
            <person name="Kurtzman C.P."/>
            <person name="Blackwell M."/>
            <person name="Grigoriev I.V."/>
            <person name="Jeffries T.W."/>
        </authorList>
    </citation>
    <scope>NUCLEOTIDE SEQUENCE [LARGE SCALE GENOMIC DNA]</scope>
    <source>
        <strain evidence="12">DSM 1968</strain>
    </source>
</reference>
<dbReference type="RefSeq" id="XP_020046219.1">
    <property type="nucleotide sequence ID" value="XM_020189480.1"/>
</dbReference>
<keyword evidence="2" id="KW-0479">Metal-binding</keyword>
<dbReference type="CDD" id="cd12148">
    <property type="entry name" value="fungal_TF_MHR"/>
    <property type="match status" value="1"/>
</dbReference>
<keyword evidence="5" id="KW-0862">Zinc</keyword>
<feature type="region of interest" description="Disordered" evidence="9">
    <location>
        <begin position="348"/>
        <end position="372"/>
    </location>
</feature>
<dbReference type="InParanoid" id="A0A1D2VEA2"/>
<accession>A0A1D2VEA2</accession>
<proteinExistence type="predicted"/>